<keyword evidence="1" id="KW-0732">Signal</keyword>
<name>A0A164X2K7_9AGAM</name>
<keyword evidence="3" id="KW-1185">Reference proteome</keyword>
<evidence type="ECO:0000313" key="3">
    <source>
        <dbReference type="Proteomes" id="UP000076722"/>
    </source>
</evidence>
<dbReference type="SUPFAM" id="SSF75011">
    <property type="entry name" value="3-carboxy-cis,cis-mucoante lactonizing enzyme"/>
    <property type="match status" value="1"/>
</dbReference>
<dbReference type="Gene3D" id="2.130.10.10">
    <property type="entry name" value="YVTN repeat-like/Quinoprotein amine dehydrogenase"/>
    <property type="match status" value="1"/>
</dbReference>
<evidence type="ECO:0000313" key="2">
    <source>
        <dbReference type="EMBL" id="KZS95578.1"/>
    </source>
</evidence>
<dbReference type="STRING" id="1314777.A0A164X2K7"/>
<reference evidence="2 3" key="1">
    <citation type="journal article" date="2016" name="Mol. Biol. Evol.">
        <title>Comparative Genomics of Early-Diverging Mushroom-Forming Fungi Provides Insights into the Origins of Lignocellulose Decay Capabilities.</title>
        <authorList>
            <person name="Nagy L.G."/>
            <person name="Riley R."/>
            <person name="Tritt A."/>
            <person name="Adam C."/>
            <person name="Daum C."/>
            <person name="Floudas D."/>
            <person name="Sun H."/>
            <person name="Yadav J.S."/>
            <person name="Pangilinan J."/>
            <person name="Larsson K.H."/>
            <person name="Matsuura K."/>
            <person name="Barry K."/>
            <person name="Labutti K."/>
            <person name="Kuo R."/>
            <person name="Ohm R.A."/>
            <person name="Bhattacharya S.S."/>
            <person name="Shirouzu T."/>
            <person name="Yoshinaga Y."/>
            <person name="Martin F.M."/>
            <person name="Grigoriev I.V."/>
            <person name="Hibbett D.S."/>
        </authorList>
    </citation>
    <scope>NUCLEOTIDE SEQUENCE [LARGE SCALE GENOMIC DNA]</scope>
    <source>
        <strain evidence="2 3">HHB9708</strain>
    </source>
</reference>
<gene>
    <name evidence="2" type="ORF">SISNIDRAFT_548442</name>
</gene>
<accession>A0A164X2K7</accession>
<evidence type="ECO:0000256" key="1">
    <source>
        <dbReference type="SAM" id="SignalP"/>
    </source>
</evidence>
<dbReference type="EMBL" id="KV419401">
    <property type="protein sequence ID" value="KZS95578.1"/>
    <property type="molecule type" value="Genomic_DNA"/>
</dbReference>
<dbReference type="AlphaFoldDB" id="A0A164X2K7"/>
<proteinExistence type="predicted"/>
<feature type="signal peptide" evidence="1">
    <location>
        <begin position="1"/>
        <end position="27"/>
    </location>
</feature>
<protein>
    <recommendedName>
        <fullName evidence="4">3-carboxymuconate cyclase</fullName>
    </recommendedName>
</protein>
<evidence type="ECO:0008006" key="4">
    <source>
        <dbReference type="Google" id="ProtNLM"/>
    </source>
</evidence>
<feature type="chain" id="PRO_5007854259" description="3-carboxymuconate cyclase" evidence="1">
    <location>
        <begin position="28"/>
        <end position="419"/>
    </location>
</feature>
<dbReference type="Proteomes" id="UP000076722">
    <property type="component" value="Unassembled WGS sequence"/>
</dbReference>
<organism evidence="2 3">
    <name type="scientific">Sistotremastrum niveocremeum HHB9708</name>
    <dbReference type="NCBI Taxonomy" id="1314777"/>
    <lineage>
        <taxon>Eukaryota</taxon>
        <taxon>Fungi</taxon>
        <taxon>Dikarya</taxon>
        <taxon>Basidiomycota</taxon>
        <taxon>Agaricomycotina</taxon>
        <taxon>Agaricomycetes</taxon>
        <taxon>Sistotremastrales</taxon>
        <taxon>Sistotremastraceae</taxon>
        <taxon>Sertulicium</taxon>
        <taxon>Sertulicium niveocremeum</taxon>
    </lineage>
</organism>
<dbReference type="OrthoDB" id="10006285at2759"/>
<dbReference type="InterPro" id="IPR015943">
    <property type="entry name" value="WD40/YVTN_repeat-like_dom_sf"/>
</dbReference>
<sequence>MKSLLSTSASIFLFAGNLAFVSVSVSAAGIPAICQQSAKQAAVHGAVYFINNDGNANKIIAHEIQQDGTLKFGASTWAGGRGSHGNEAPAPNGPDALFSQGAVKVSGNHLFTINAGSNTAAMFEINQENPTKLHMVGTPVSTGGEFPMAMAVDSKRGQVCVANGGAVNGVQCFKADNKQGLIEIQNTLRPLNIKQSTPPTGPAGTVSHILFSEDGTKLFASVKGVPPTPGFIATWDVNPDGTLSPSFKSSPPSKGGLLPFSMTVIPGKNSILNTDAGVGFSVFDFSKGDQASSSVIPIGGQKATCWSSFSGKTGTFFLTDIGTSTVSEVKVDGNLKGSIVKQYPLAPNSATIDNEVATVNGKDFLYVLQPNATSISVMSLPSAGQAKVVQTFNFANDAKKGGITVDANNLQGMSAFVKA</sequence>